<dbReference type="PROSITE" id="PS00629">
    <property type="entry name" value="IMP_1"/>
    <property type="match status" value="1"/>
</dbReference>
<dbReference type="PROSITE" id="PS00630">
    <property type="entry name" value="IMP_2"/>
    <property type="match status" value="1"/>
</dbReference>
<keyword evidence="13" id="KW-1185">Reference proteome</keyword>
<dbReference type="InterPro" id="IPR020550">
    <property type="entry name" value="Inositol_monophosphatase_CS"/>
</dbReference>
<proteinExistence type="inferred from homology"/>
<feature type="binding site" evidence="10">
    <location>
        <position position="90"/>
    </location>
    <ligand>
        <name>Mg(2+)</name>
        <dbReference type="ChEBI" id="CHEBI:18420"/>
        <label>2</label>
    </ligand>
</feature>
<evidence type="ECO:0000256" key="4">
    <source>
        <dbReference type="ARBA" id="ARBA00009759"/>
    </source>
</evidence>
<protein>
    <recommendedName>
        <fullName evidence="11">Inositol-1-monophosphatase</fullName>
        <ecNumber evidence="11">3.1.3.25</ecNumber>
    </recommendedName>
</protein>
<evidence type="ECO:0000256" key="9">
    <source>
        <dbReference type="ARBA" id="ARBA00053547"/>
    </source>
</evidence>
<dbReference type="FunFam" id="3.30.540.10:FF:000003">
    <property type="entry name" value="Inositol-1-monophosphatase"/>
    <property type="match status" value="1"/>
</dbReference>
<comment type="catalytic activity">
    <reaction evidence="1 11">
        <text>a myo-inositol phosphate + H2O = myo-inositol + phosphate</text>
        <dbReference type="Rhea" id="RHEA:24056"/>
        <dbReference type="ChEBI" id="CHEBI:15377"/>
        <dbReference type="ChEBI" id="CHEBI:17268"/>
        <dbReference type="ChEBI" id="CHEBI:43474"/>
        <dbReference type="ChEBI" id="CHEBI:84139"/>
        <dbReference type="EC" id="3.1.3.25"/>
    </reaction>
</comment>
<dbReference type="Gene3D" id="3.40.190.80">
    <property type="match status" value="1"/>
</dbReference>
<accession>A0A5Q2RSD2</accession>
<dbReference type="Gene3D" id="3.30.540.10">
    <property type="entry name" value="Fructose-1,6-Bisphosphatase, subunit A, domain 1"/>
    <property type="match status" value="1"/>
</dbReference>
<name>A0A5Q2RSD2_9ACTN</name>
<comment type="catalytic activity">
    <reaction evidence="8">
        <text>L-histidinol phosphate + H2O = L-histidinol + phosphate</text>
        <dbReference type="Rhea" id="RHEA:14465"/>
        <dbReference type="ChEBI" id="CHEBI:15377"/>
        <dbReference type="ChEBI" id="CHEBI:43474"/>
        <dbReference type="ChEBI" id="CHEBI:57699"/>
        <dbReference type="ChEBI" id="CHEBI:57980"/>
        <dbReference type="EC" id="3.1.3.15"/>
    </reaction>
</comment>
<keyword evidence="6 11" id="KW-0378">Hydrolase</keyword>
<dbReference type="GO" id="GO:0046872">
    <property type="term" value="F:metal ion binding"/>
    <property type="evidence" value="ECO:0007669"/>
    <property type="project" value="UniProtKB-KW"/>
</dbReference>
<evidence type="ECO:0000256" key="5">
    <source>
        <dbReference type="ARBA" id="ARBA00022723"/>
    </source>
</evidence>
<dbReference type="EMBL" id="CP045851">
    <property type="protein sequence ID" value="QGG97087.1"/>
    <property type="molecule type" value="Genomic_DNA"/>
</dbReference>
<comment type="cofactor">
    <cofactor evidence="2 10 11">
        <name>Mg(2+)</name>
        <dbReference type="ChEBI" id="CHEBI:18420"/>
    </cofactor>
</comment>
<evidence type="ECO:0000256" key="10">
    <source>
        <dbReference type="PIRSR" id="PIRSR600760-2"/>
    </source>
</evidence>
<gene>
    <name evidence="12" type="ORF">GH723_10930</name>
</gene>
<comment type="pathway">
    <text evidence="3">Amino-acid biosynthesis; L-histidine biosynthesis; L-histidine from 5-phospho-alpha-D-ribose 1-diphosphate: step 8/9.</text>
</comment>
<dbReference type="KEGG" id="atq:GH723_10930"/>
<dbReference type="EC" id="3.1.3.25" evidence="11"/>
<keyword evidence="5 10" id="KW-0479">Metal-binding</keyword>
<dbReference type="InterPro" id="IPR000760">
    <property type="entry name" value="Inositol_monophosphatase-like"/>
</dbReference>
<dbReference type="GO" id="GO:0007165">
    <property type="term" value="P:signal transduction"/>
    <property type="evidence" value="ECO:0007669"/>
    <property type="project" value="TreeGrafter"/>
</dbReference>
<dbReference type="PANTHER" id="PTHR20854:SF4">
    <property type="entry name" value="INOSITOL-1-MONOPHOSPHATASE-RELATED"/>
    <property type="match status" value="1"/>
</dbReference>
<reference evidence="12 13" key="1">
    <citation type="submission" date="2019-11" db="EMBL/GenBank/DDBJ databases">
        <authorList>
            <person name="He Y."/>
        </authorList>
    </citation>
    <scope>NUCLEOTIDE SEQUENCE [LARGE SCALE GENOMIC DNA]</scope>
    <source>
        <strain evidence="12 13">SCSIO 58843</strain>
    </source>
</reference>
<evidence type="ECO:0000256" key="6">
    <source>
        <dbReference type="ARBA" id="ARBA00022801"/>
    </source>
</evidence>
<evidence type="ECO:0000256" key="1">
    <source>
        <dbReference type="ARBA" id="ARBA00001033"/>
    </source>
</evidence>
<dbReference type="GO" id="GO:0006020">
    <property type="term" value="P:inositol metabolic process"/>
    <property type="evidence" value="ECO:0007669"/>
    <property type="project" value="TreeGrafter"/>
</dbReference>
<feature type="binding site" evidence="10">
    <location>
        <position position="72"/>
    </location>
    <ligand>
        <name>Mg(2+)</name>
        <dbReference type="ChEBI" id="CHEBI:18420"/>
        <label>1</label>
        <note>catalytic</note>
    </ligand>
</feature>
<comment type="similarity">
    <text evidence="4 11">Belongs to the inositol monophosphatase superfamily.</text>
</comment>
<dbReference type="GO" id="GO:0046854">
    <property type="term" value="P:phosphatidylinositol phosphate biosynthetic process"/>
    <property type="evidence" value="ECO:0007669"/>
    <property type="project" value="InterPro"/>
</dbReference>
<dbReference type="SUPFAM" id="SSF56655">
    <property type="entry name" value="Carbohydrate phosphatase"/>
    <property type="match status" value="1"/>
</dbReference>
<dbReference type="CDD" id="cd01639">
    <property type="entry name" value="IMPase"/>
    <property type="match status" value="1"/>
</dbReference>
<feature type="binding site" evidence="10">
    <location>
        <position position="91"/>
    </location>
    <ligand>
        <name>Mg(2+)</name>
        <dbReference type="ChEBI" id="CHEBI:18420"/>
        <label>1</label>
        <note>catalytic</note>
    </ligand>
</feature>
<evidence type="ECO:0000313" key="12">
    <source>
        <dbReference type="EMBL" id="QGG97087.1"/>
    </source>
</evidence>
<organism evidence="12 13">
    <name type="scientific">Actinomarinicola tropica</name>
    <dbReference type="NCBI Taxonomy" id="2789776"/>
    <lineage>
        <taxon>Bacteria</taxon>
        <taxon>Bacillati</taxon>
        <taxon>Actinomycetota</taxon>
        <taxon>Acidimicrobiia</taxon>
        <taxon>Acidimicrobiales</taxon>
        <taxon>Iamiaceae</taxon>
        <taxon>Actinomarinicola</taxon>
    </lineage>
</organism>
<evidence type="ECO:0000256" key="2">
    <source>
        <dbReference type="ARBA" id="ARBA00001946"/>
    </source>
</evidence>
<feature type="binding site" evidence="10">
    <location>
        <position position="215"/>
    </location>
    <ligand>
        <name>Mg(2+)</name>
        <dbReference type="ChEBI" id="CHEBI:18420"/>
        <label>1</label>
        <note>catalytic</note>
    </ligand>
</feature>
<dbReference type="InterPro" id="IPR020583">
    <property type="entry name" value="Inositol_monoP_metal-BS"/>
</dbReference>
<dbReference type="PANTHER" id="PTHR20854">
    <property type="entry name" value="INOSITOL MONOPHOSPHATASE"/>
    <property type="match status" value="1"/>
</dbReference>
<keyword evidence="7 10" id="KW-0460">Magnesium</keyword>
<evidence type="ECO:0000313" key="13">
    <source>
        <dbReference type="Proteomes" id="UP000334019"/>
    </source>
</evidence>
<dbReference type="PRINTS" id="PR00377">
    <property type="entry name" value="IMPHPHTASES"/>
</dbReference>
<dbReference type="AlphaFoldDB" id="A0A5Q2RSD2"/>
<sequence>MTVEDLDHLARIAERLALGAAELLLDGLGRATLEVGTKSTATDLVTDVDRASERFLVEGILAVRPDDGILGEEGTDIAGTTGVRWVIDPLDGTTNYVYGHAGFSVSVAAVVDGVPSVGVVVDPVQDDLFSARLGGGAHRNQAPIRCSDLDELGTALVATGFGYVPDTRAAQAQVLTEVLPSIRDVRRMGGAAVDLCSTACARVDAYYERGLAPWDMAAGVVIAREAGARVGDLRGGEPSGEFVLAAPPALFEPLAELLLRAGADQPFPAPVEASPRAGAR</sequence>
<evidence type="ECO:0000256" key="3">
    <source>
        <dbReference type="ARBA" id="ARBA00004970"/>
    </source>
</evidence>
<evidence type="ECO:0000256" key="8">
    <source>
        <dbReference type="ARBA" id="ARBA00049158"/>
    </source>
</evidence>
<dbReference type="Pfam" id="PF00459">
    <property type="entry name" value="Inositol_P"/>
    <property type="match status" value="1"/>
</dbReference>
<dbReference type="InterPro" id="IPR033942">
    <property type="entry name" value="IMPase"/>
</dbReference>
<dbReference type="GO" id="GO:0008934">
    <property type="term" value="F:inositol monophosphate 1-phosphatase activity"/>
    <property type="evidence" value="ECO:0007669"/>
    <property type="project" value="InterPro"/>
</dbReference>
<feature type="binding site" evidence="10">
    <location>
        <position position="88"/>
    </location>
    <ligand>
        <name>Mg(2+)</name>
        <dbReference type="ChEBI" id="CHEBI:18420"/>
        <label>1</label>
        <note>catalytic</note>
    </ligand>
</feature>
<evidence type="ECO:0000256" key="11">
    <source>
        <dbReference type="RuleBase" id="RU364068"/>
    </source>
</evidence>
<comment type="function">
    <text evidence="9">Catalyzes the dephosphorylation of histidinol-phosphate to histidinol, the direct precursor of histidine.</text>
</comment>
<dbReference type="Proteomes" id="UP000334019">
    <property type="component" value="Chromosome"/>
</dbReference>
<evidence type="ECO:0000256" key="7">
    <source>
        <dbReference type="ARBA" id="ARBA00022842"/>
    </source>
</evidence>
<dbReference type="GO" id="GO:0004401">
    <property type="term" value="F:histidinol-phosphatase activity"/>
    <property type="evidence" value="ECO:0007669"/>
    <property type="project" value="UniProtKB-EC"/>
</dbReference>